<dbReference type="Gene3D" id="3.30.710.10">
    <property type="entry name" value="Potassium Channel Kv1.1, Chain A"/>
    <property type="match status" value="1"/>
</dbReference>
<dbReference type="Proteomes" id="UP000799440">
    <property type="component" value="Unassembled WGS sequence"/>
</dbReference>
<reference evidence="2" key="1">
    <citation type="journal article" date="2020" name="Stud. Mycol.">
        <title>101 Dothideomycetes genomes: a test case for predicting lifestyles and emergence of pathogens.</title>
        <authorList>
            <person name="Haridas S."/>
            <person name="Albert R."/>
            <person name="Binder M."/>
            <person name="Bloem J."/>
            <person name="Labutti K."/>
            <person name="Salamov A."/>
            <person name="Andreopoulos B."/>
            <person name="Baker S."/>
            <person name="Barry K."/>
            <person name="Bills G."/>
            <person name="Bluhm B."/>
            <person name="Cannon C."/>
            <person name="Castanera R."/>
            <person name="Culley D."/>
            <person name="Daum C."/>
            <person name="Ezra D."/>
            <person name="Gonzalez J."/>
            <person name="Henrissat B."/>
            <person name="Kuo A."/>
            <person name="Liang C."/>
            <person name="Lipzen A."/>
            <person name="Lutzoni F."/>
            <person name="Magnuson J."/>
            <person name="Mondo S."/>
            <person name="Nolan M."/>
            <person name="Ohm R."/>
            <person name="Pangilinan J."/>
            <person name="Park H.-J."/>
            <person name="Ramirez L."/>
            <person name="Alfaro M."/>
            <person name="Sun H."/>
            <person name="Tritt A."/>
            <person name="Yoshinaga Y."/>
            <person name="Zwiers L.-H."/>
            <person name="Turgeon B."/>
            <person name="Goodwin S."/>
            <person name="Spatafora J."/>
            <person name="Crous P."/>
            <person name="Grigoriev I."/>
        </authorList>
    </citation>
    <scope>NUCLEOTIDE SEQUENCE</scope>
    <source>
        <strain evidence="2">CBS 119925</strain>
    </source>
</reference>
<evidence type="ECO:0000313" key="2">
    <source>
        <dbReference type="EMBL" id="KAF2743985.1"/>
    </source>
</evidence>
<name>A0A6A6V0M4_9PLEO</name>
<dbReference type="OrthoDB" id="1022638at2759"/>
<dbReference type="EMBL" id="MU006592">
    <property type="protein sequence ID" value="KAF2743985.1"/>
    <property type="molecule type" value="Genomic_DNA"/>
</dbReference>
<keyword evidence="3" id="KW-1185">Reference proteome</keyword>
<proteinExistence type="predicted"/>
<feature type="region of interest" description="Disordered" evidence="1">
    <location>
        <begin position="1"/>
        <end position="29"/>
    </location>
</feature>
<dbReference type="CDD" id="cd18186">
    <property type="entry name" value="BTB_POZ_ZBTB_KLHL-like"/>
    <property type="match status" value="1"/>
</dbReference>
<evidence type="ECO:0000256" key="1">
    <source>
        <dbReference type="SAM" id="MobiDB-lite"/>
    </source>
</evidence>
<feature type="compositionally biased region" description="Polar residues" evidence="1">
    <location>
        <begin position="17"/>
        <end position="27"/>
    </location>
</feature>
<organism evidence="2 3">
    <name type="scientific">Sporormia fimetaria CBS 119925</name>
    <dbReference type="NCBI Taxonomy" id="1340428"/>
    <lineage>
        <taxon>Eukaryota</taxon>
        <taxon>Fungi</taxon>
        <taxon>Dikarya</taxon>
        <taxon>Ascomycota</taxon>
        <taxon>Pezizomycotina</taxon>
        <taxon>Dothideomycetes</taxon>
        <taxon>Pleosporomycetidae</taxon>
        <taxon>Pleosporales</taxon>
        <taxon>Sporormiaceae</taxon>
        <taxon>Sporormia</taxon>
    </lineage>
</organism>
<dbReference type="AlphaFoldDB" id="A0A6A6V0M4"/>
<gene>
    <name evidence="2" type="ORF">M011DRAFT_461236</name>
</gene>
<dbReference type="InterPro" id="IPR011333">
    <property type="entry name" value="SKP1/BTB/POZ_sf"/>
</dbReference>
<accession>A0A6A6V0M4</accession>
<evidence type="ECO:0008006" key="4">
    <source>
        <dbReference type="Google" id="ProtNLM"/>
    </source>
</evidence>
<protein>
    <recommendedName>
        <fullName evidence="4">BTB domain-containing protein</fullName>
    </recommendedName>
</protein>
<evidence type="ECO:0000313" key="3">
    <source>
        <dbReference type="Proteomes" id="UP000799440"/>
    </source>
</evidence>
<sequence>MAENHEDNNADVEMSYNEPQTASTNTGPRVDGKMVRVLFQETENICHPFFVHEEALQASASEVFRRALQTKVENNTERKIRLVGAKRSIIAVYVQWLYSGKIYYQIEEGRSSTLSDVLELDYLVEDADF</sequence>